<dbReference type="Proteomes" id="UP000749311">
    <property type="component" value="Unassembled WGS sequence"/>
</dbReference>
<dbReference type="Gene3D" id="1.20.120.450">
    <property type="entry name" value="dinb family like domain"/>
    <property type="match status" value="1"/>
</dbReference>
<reference evidence="2 3" key="1">
    <citation type="submission" date="2020-02" db="EMBL/GenBank/DDBJ databases">
        <title>Sequencing the genomes of 1000 actinobacteria strains.</title>
        <authorList>
            <person name="Klenk H.-P."/>
        </authorList>
    </citation>
    <scope>NUCLEOTIDE SEQUENCE [LARGE SCALE GENOMIC DNA]</scope>
    <source>
        <strain evidence="2 3">DSM 19609</strain>
    </source>
</reference>
<dbReference type="Pfam" id="PF12867">
    <property type="entry name" value="DinB_2"/>
    <property type="match status" value="1"/>
</dbReference>
<dbReference type="SUPFAM" id="SSF109854">
    <property type="entry name" value="DinB/YfiT-like putative metalloenzymes"/>
    <property type="match status" value="1"/>
</dbReference>
<dbReference type="InterPro" id="IPR034660">
    <property type="entry name" value="DinB/YfiT-like"/>
</dbReference>
<evidence type="ECO:0000259" key="1">
    <source>
        <dbReference type="Pfam" id="PF12867"/>
    </source>
</evidence>
<comment type="caution">
    <text evidence="2">The sequence shown here is derived from an EMBL/GenBank/DDBJ whole genome shotgun (WGS) entry which is preliminary data.</text>
</comment>
<keyword evidence="3" id="KW-1185">Reference proteome</keyword>
<evidence type="ECO:0000313" key="2">
    <source>
        <dbReference type="EMBL" id="NIH57165.1"/>
    </source>
</evidence>
<accession>A0ABX0SJD1</accession>
<proteinExistence type="predicted"/>
<dbReference type="InterPro" id="IPR024775">
    <property type="entry name" value="DinB-like"/>
</dbReference>
<protein>
    <recommendedName>
        <fullName evidence="1">DinB-like domain-containing protein</fullName>
    </recommendedName>
</protein>
<organism evidence="2 3">
    <name type="scientific">Brooklawnia cerclae</name>
    <dbReference type="NCBI Taxonomy" id="349934"/>
    <lineage>
        <taxon>Bacteria</taxon>
        <taxon>Bacillati</taxon>
        <taxon>Actinomycetota</taxon>
        <taxon>Actinomycetes</taxon>
        <taxon>Propionibacteriales</taxon>
        <taxon>Propionibacteriaceae</taxon>
        <taxon>Brooklawnia</taxon>
    </lineage>
</organism>
<evidence type="ECO:0000313" key="3">
    <source>
        <dbReference type="Proteomes" id="UP000749311"/>
    </source>
</evidence>
<sequence>MDSTAEPLRIPSETKNWTWVLGQPCPECGFDAVHVAFRDVPELTRRNVVAWGPVLSRPSVGQRPAKLVWSPLEYACHVRDVFRTMNYRLGLMLTRDDPLFPNWDQDVTAVEDRYWAQDPSTVLAELTEAGHTIADSFEAVPDESIDRTGRRSDGAVFTVGSLARYFVHDPTHHLWDVTSGKPRP</sequence>
<gene>
    <name evidence="2" type="ORF">FB473_001810</name>
</gene>
<name>A0ABX0SJD1_9ACTN</name>
<dbReference type="RefSeq" id="WP_208390503.1">
    <property type="nucleotide sequence ID" value="NZ_BAAAOO010000011.1"/>
</dbReference>
<dbReference type="EMBL" id="JAAMOZ010000001">
    <property type="protein sequence ID" value="NIH57165.1"/>
    <property type="molecule type" value="Genomic_DNA"/>
</dbReference>
<feature type="domain" description="DinB-like" evidence="1">
    <location>
        <begin position="60"/>
        <end position="175"/>
    </location>
</feature>